<reference evidence="10 11" key="1">
    <citation type="journal article" date="2010" name="Stand. Genomic Sci.">
        <title>Complete genome sequence of Conexibacter woesei type strain (ID131577).</title>
        <authorList>
            <person name="Pukall R."/>
            <person name="Lapidus A."/>
            <person name="Glavina Del Rio T."/>
            <person name="Copeland A."/>
            <person name="Tice H."/>
            <person name="Cheng J.-F."/>
            <person name="Lucas S."/>
            <person name="Chen F."/>
            <person name="Nolan M."/>
            <person name="Bruce D."/>
            <person name="Goodwin L."/>
            <person name="Pitluck S."/>
            <person name="Mavromatis K."/>
            <person name="Ivanova N."/>
            <person name="Ovchinnikova G."/>
            <person name="Pati A."/>
            <person name="Chen A."/>
            <person name="Palaniappan K."/>
            <person name="Land M."/>
            <person name="Hauser L."/>
            <person name="Chang Y.-J."/>
            <person name="Jeffries C.D."/>
            <person name="Chain P."/>
            <person name="Meincke L."/>
            <person name="Sims D."/>
            <person name="Brettin T."/>
            <person name="Detter J.C."/>
            <person name="Rohde M."/>
            <person name="Goeker M."/>
            <person name="Bristow J."/>
            <person name="Eisen J.A."/>
            <person name="Markowitz V."/>
            <person name="Kyrpides N.C."/>
            <person name="Klenk H.-P."/>
            <person name="Hugenholtz P."/>
        </authorList>
    </citation>
    <scope>NUCLEOTIDE SEQUENCE [LARGE SCALE GENOMIC DNA]</scope>
    <source>
        <strain evidence="11">DSM 14684 / CIP 108061 / JCM 11494 / NBRC 100937 / ID131577</strain>
    </source>
</reference>
<dbReference type="InterPro" id="IPR001867">
    <property type="entry name" value="OmpR/PhoB-type_DNA-bd"/>
</dbReference>
<evidence type="ECO:0000256" key="1">
    <source>
        <dbReference type="ARBA" id="ARBA00022553"/>
    </source>
</evidence>
<dbReference type="InterPro" id="IPR039420">
    <property type="entry name" value="WalR-like"/>
</dbReference>
<dbReference type="PROSITE" id="PS50110">
    <property type="entry name" value="RESPONSE_REGULATORY"/>
    <property type="match status" value="1"/>
</dbReference>
<dbReference type="Gene3D" id="6.10.250.690">
    <property type="match status" value="1"/>
</dbReference>
<accession>D3FFJ3</accession>
<protein>
    <submittedName>
        <fullName evidence="10">Two component transcriptional regulator, winged helix family</fullName>
    </submittedName>
</protein>
<keyword evidence="3" id="KW-0805">Transcription regulation</keyword>
<feature type="domain" description="OmpR/PhoB-type" evidence="9">
    <location>
        <begin position="128"/>
        <end position="227"/>
    </location>
</feature>
<evidence type="ECO:0000259" key="8">
    <source>
        <dbReference type="PROSITE" id="PS50110"/>
    </source>
</evidence>
<reference evidence="11" key="2">
    <citation type="submission" date="2010-01" db="EMBL/GenBank/DDBJ databases">
        <title>The complete genome of Conexibacter woesei DSM 14684.</title>
        <authorList>
            <consortium name="US DOE Joint Genome Institute (JGI-PGF)"/>
            <person name="Lucas S."/>
            <person name="Copeland A."/>
            <person name="Lapidus A."/>
            <person name="Glavina del Rio T."/>
            <person name="Dalin E."/>
            <person name="Tice H."/>
            <person name="Bruce D."/>
            <person name="Goodwin L."/>
            <person name="Pitluck S."/>
            <person name="Kyrpides N."/>
            <person name="Mavromatis K."/>
            <person name="Ivanova N."/>
            <person name="Mikhailova N."/>
            <person name="Chertkov O."/>
            <person name="Brettin T."/>
            <person name="Detter J.C."/>
            <person name="Han C."/>
            <person name="Larimer F."/>
            <person name="Land M."/>
            <person name="Hauser L."/>
            <person name="Markowitz V."/>
            <person name="Cheng J.-F."/>
            <person name="Hugenholtz P."/>
            <person name="Woyke T."/>
            <person name="Wu D."/>
            <person name="Pukall R."/>
            <person name="Steenblock K."/>
            <person name="Schneider S."/>
            <person name="Klenk H.-P."/>
            <person name="Eisen J.A."/>
        </authorList>
    </citation>
    <scope>NUCLEOTIDE SEQUENCE [LARGE SCALE GENOMIC DNA]</scope>
    <source>
        <strain evidence="11">DSM 14684 / CIP 108061 / JCM 11494 / NBRC 100937 / ID131577</strain>
    </source>
</reference>
<gene>
    <name evidence="10" type="ordered locus">Cwoe_5381</name>
</gene>
<dbReference type="PROSITE" id="PS51755">
    <property type="entry name" value="OMPR_PHOB"/>
    <property type="match status" value="1"/>
</dbReference>
<dbReference type="InterPro" id="IPR036388">
    <property type="entry name" value="WH-like_DNA-bd_sf"/>
</dbReference>
<dbReference type="Pfam" id="PF00486">
    <property type="entry name" value="Trans_reg_C"/>
    <property type="match status" value="1"/>
</dbReference>
<dbReference type="CDD" id="cd00383">
    <property type="entry name" value="trans_reg_C"/>
    <property type="match status" value="1"/>
</dbReference>
<organism evidence="10 11">
    <name type="scientific">Conexibacter woesei (strain DSM 14684 / CCUG 47730 / CIP 108061 / JCM 11494 / NBRC 100937 / ID131577)</name>
    <dbReference type="NCBI Taxonomy" id="469383"/>
    <lineage>
        <taxon>Bacteria</taxon>
        <taxon>Bacillati</taxon>
        <taxon>Actinomycetota</taxon>
        <taxon>Thermoleophilia</taxon>
        <taxon>Solirubrobacterales</taxon>
        <taxon>Conexibacteraceae</taxon>
        <taxon>Conexibacter</taxon>
    </lineage>
</organism>
<dbReference type="eggNOG" id="COG0745">
    <property type="taxonomic scope" value="Bacteria"/>
</dbReference>
<dbReference type="GO" id="GO:0006355">
    <property type="term" value="P:regulation of DNA-templated transcription"/>
    <property type="evidence" value="ECO:0007669"/>
    <property type="project" value="InterPro"/>
</dbReference>
<feature type="domain" description="Response regulatory" evidence="8">
    <location>
        <begin position="5"/>
        <end position="118"/>
    </location>
</feature>
<dbReference type="SUPFAM" id="SSF46894">
    <property type="entry name" value="C-terminal effector domain of the bipartite response regulators"/>
    <property type="match status" value="1"/>
</dbReference>
<evidence type="ECO:0000256" key="7">
    <source>
        <dbReference type="PROSITE-ProRule" id="PRU01091"/>
    </source>
</evidence>
<dbReference type="STRING" id="469383.Cwoe_5381"/>
<evidence type="ECO:0000256" key="3">
    <source>
        <dbReference type="ARBA" id="ARBA00023015"/>
    </source>
</evidence>
<evidence type="ECO:0000313" key="10">
    <source>
        <dbReference type="EMBL" id="ADB53786.1"/>
    </source>
</evidence>
<dbReference type="EMBL" id="CP001854">
    <property type="protein sequence ID" value="ADB53786.1"/>
    <property type="molecule type" value="Genomic_DNA"/>
</dbReference>
<dbReference type="InterPro" id="IPR011006">
    <property type="entry name" value="CheY-like_superfamily"/>
</dbReference>
<keyword evidence="5" id="KW-0804">Transcription</keyword>
<dbReference type="InterPro" id="IPR001789">
    <property type="entry name" value="Sig_transdc_resp-reg_receiver"/>
</dbReference>
<proteinExistence type="predicted"/>
<sequence length="235" mass="26236">MKMAEVLVVEDEDDVRRLVRVLLERAGHSVSEAGNGIEALRLLKSATPDLIVLDVTMPELDGWQTLERIRDLTEVPVLMLTARAGELDKVRGLKSGADDYVTKPFGRQELLARVEALLRRTSGPPEVRPAYRDAIVMVDYVSREVTVAGRPVQLTPLEFKLLSAFVRHPNETLARDRLLELVWGDTEGFGGDQVKLYVGYLRRKLGWDAAAPSPIETVRGFGYRYRPPVDGGSSR</sequence>
<dbReference type="Gene3D" id="1.10.10.10">
    <property type="entry name" value="Winged helix-like DNA-binding domain superfamily/Winged helix DNA-binding domain"/>
    <property type="match status" value="1"/>
</dbReference>
<dbReference type="Gene3D" id="3.40.50.2300">
    <property type="match status" value="1"/>
</dbReference>
<evidence type="ECO:0000256" key="6">
    <source>
        <dbReference type="PROSITE-ProRule" id="PRU00169"/>
    </source>
</evidence>
<dbReference type="SUPFAM" id="SSF52172">
    <property type="entry name" value="CheY-like"/>
    <property type="match status" value="1"/>
</dbReference>
<feature type="DNA-binding region" description="OmpR/PhoB-type" evidence="7">
    <location>
        <begin position="128"/>
        <end position="227"/>
    </location>
</feature>
<dbReference type="KEGG" id="cwo:Cwoe_5381"/>
<keyword evidence="1 6" id="KW-0597">Phosphoprotein</keyword>
<evidence type="ECO:0000256" key="5">
    <source>
        <dbReference type="ARBA" id="ARBA00023163"/>
    </source>
</evidence>
<dbReference type="SMART" id="SM00448">
    <property type="entry name" value="REC"/>
    <property type="match status" value="1"/>
</dbReference>
<dbReference type="SMART" id="SM00862">
    <property type="entry name" value="Trans_reg_C"/>
    <property type="match status" value="1"/>
</dbReference>
<dbReference type="InterPro" id="IPR016032">
    <property type="entry name" value="Sig_transdc_resp-reg_C-effctor"/>
</dbReference>
<dbReference type="GO" id="GO:0000156">
    <property type="term" value="F:phosphorelay response regulator activity"/>
    <property type="evidence" value="ECO:0007669"/>
    <property type="project" value="TreeGrafter"/>
</dbReference>
<dbReference type="GO" id="GO:0005829">
    <property type="term" value="C:cytosol"/>
    <property type="evidence" value="ECO:0007669"/>
    <property type="project" value="TreeGrafter"/>
</dbReference>
<dbReference type="Proteomes" id="UP000008229">
    <property type="component" value="Chromosome"/>
</dbReference>
<keyword evidence="11" id="KW-1185">Reference proteome</keyword>
<dbReference type="Pfam" id="PF00072">
    <property type="entry name" value="Response_reg"/>
    <property type="match status" value="1"/>
</dbReference>
<evidence type="ECO:0000256" key="2">
    <source>
        <dbReference type="ARBA" id="ARBA00023012"/>
    </source>
</evidence>
<dbReference type="GO" id="GO:0032993">
    <property type="term" value="C:protein-DNA complex"/>
    <property type="evidence" value="ECO:0007669"/>
    <property type="project" value="TreeGrafter"/>
</dbReference>
<evidence type="ECO:0000313" key="11">
    <source>
        <dbReference type="Proteomes" id="UP000008229"/>
    </source>
</evidence>
<dbReference type="FunFam" id="3.40.50.2300:FF:000001">
    <property type="entry name" value="DNA-binding response regulator PhoB"/>
    <property type="match status" value="1"/>
</dbReference>
<dbReference type="CDD" id="cd17574">
    <property type="entry name" value="REC_OmpR"/>
    <property type="match status" value="1"/>
</dbReference>
<dbReference type="PANTHER" id="PTHR48111">
    <property type="entry name" value="REGULATOR OF RPOS"/>
    <property type="match status" value="1"/>
</dbReference>
<dbReference type="GO" id="GO:0000976">
    <property type="term" value="F:transcription cis-regulatory region binding"/>
    <property type="evidence" value="ECO:0007669"/>
    <property type="project" value="TreeGrafter"/>
</dbReference>
<dbReference type="AlphaFoldDB" id="D3FFJ3"/>
<evidence type="ECO:0000256" key="4">
    <source>
        <dbReference type="ARBA" id="ARBA00023125"/>
    </source>
</evidence>
<dbReference type="HOGENOM" id="CLU_000445_30_4_11"/>
<keyword evidence="2" id="KW-0902">Two-component regulatory system</keyword>
<dbReference type="PANTHER" id="PTHR48111:SF1">
    <property type="entry name" value="TWO-COMPONENT RESPONSE REGULATOR ORR33"/>
    <property type="match status" value="1"/>
</dbReference>
<name>D3FFJ3_CONWI</name>
<keyword evidence="4 7" id="KW-0238">DNA-binding</keyword>
<feature type="modified residue" description="4-aspartylphosphate" evidence="6">
    <location>
        <position position="54"/>
    </location>
</feature>
<evidence type="ECO:0000259" key="9">
    <source>
        <dbReference type="PROSITE" id="PS51755"/>
    </source>
</evidence>